<sequence length="204" mass="23706">MEETSPEIEEKKKKHQWWKLKYGGIDQYWERQLPDSARGELNPSTTSPAYETVEDLQSEKSHWSIWLKTDSSRKQYAATLVNALYKEMQGLSRANGAEFLVFDFDWFSAANHVVLKTGRLHAEKAPFFVLGDKYIKWYNLFFLAGGREEYLKVREEVNLQVHFFEAKMDIDDPFVSEDDPHLNEQGNAYLLGQVADYVAGVIKK</sequence>
<protein>
    <submittedName>
        <fullName evidence="1">Uncharacterized protein</fullName>
    </submittedName>
</protein>
<dbReference type="EMBL" id="MFBT01000006">
    <property type="protein sequence ID" value="OGE00008.1"/>
    <property type="molecule type" value="Genomic_DNA"/>
</dbReference>
<name>A0A1F5H7F4_9BACT</name>
<dbReference type="AlphaFoldDB" id="A0A1F5H7F4"/>
<gene>
    <name evidence="1" type="ORF">A3B54_05120</name>
</gene>
<dbReference type="Proteomes" id="UP000177039">
    <property type="component" value="Unassembled WGS sequence"/>
</dbReference>
<reference evidence="1 2" key="1">
    <citation type="journal article" date="2016" name="Nat. Commun.">
        <title>Thousands of microbial genomes shed light on interconnected biogeochemical processes in an aquifer system.</title>
        <authorList>
            <person name="Anantharaman K."/>
            <person name="Brown C.T."/>
            <person name="Hug L.A."/>
            <person name="Sharon I."/>
            <person name="Castelle C.J."/>
            <person name="Probst A.J."/>
            <person name="Thomas B.C."/>
            <person name="Singh A."/>
            <person name="Wilkins M.J."/>
            <person name="Karaoz U."/>
            <person name="Brodie E.L."/>
            <person name="Williams K.H."/>
            <person name="Hubbard S.S."/>
            <person name="Banfield J.F."/>
        </authorList>
    </citation>
    <scope>NUCLEOTIDE SEQUENCE [LARGE SCALE GENOMIC DNA]</scope>
</reference>
<evidence type="ECO:0000313" key="2">
    <source>
        <dbReference type="Proteomes" id="UP000177039"/>
    </source>
</evidence>
<organism evidence="1 2">
    <name type="scientific">Candidatus Curtissbacteria bacterium RIFCSPLOWO2_01_FULL_42_50</name>
    <dbReference type="NCBI Taxonomy" id="1797730"/>
    <lineage>
        <taxon>Bacteria</taxon>
        <taxon>Candidatus Curtissiibacteriota</taxon>
    </lineage>
</organism>
<accession>A0A1F5H7F4</accession>
<proteinExistence type="predicted"/>
<comment type="caution">
    <text evidence="1">The sequence shown here is derived from an EMBL/GenBank/DDBJ whole genome shotgun (WGS) entry which is preliminary data.</text>
</comment>
<evidence type="ECO:0000313" key="1">
    <source>
        <dbReference type="EMBL" id="OGE00008.1"/>
    </source>
</evidence>